<organism evidence="2 3">
    <name type="scientific">Shewanella inventionis</name>
    <dbReference type="NCBI Taxonomy" id="1738770"/>
    <lineage>
        <taxon>Bacteria</taxon>
        <taxon>Pseudomonadati</taxon>
        <taxon>Pseudomonadota</taxon>
        <taxon>Gammaproteobacteria</taxon>
        <taxon>Alteromonadales</taxon>
        <taxon>Shewanellaceae</taxon>
        <taxon>Shewanella</taxon>
    </lineage>
</organism>
<protein>
    <recommendedName>
        <fullName evidence="4">DUF481 domain-containing protein</fullName>
    </recommendedName>
</protein>
<feature type="signal peptide" evidence="1">
    <location>
        <begin position="1"/>
        <end position="22"/>
    </location>
</feature>
<dbReference type="Proteomes" id="UP000617555">
    <property type="component" value="Unassembled WGS sequence"/>
</dbReference>
<keyword evidence="3" id="KW-1185">Reference proteome</keyword>
<evidence type="ECO:0000256" key="1">
    <source>
        <dbReference type="SAM" id="SignalP"/>
    </source>
</evidence>
<feature type="chain" id="PRO_5046652723" description="DUF481 domain-containing protein" evidence="1">
    <location>
        <begin position="23"/>
        <end position="250"/>
    </location>
</feature>
<accession>A0ABQ1INR1</accession>
<sequence length="250" mass="28469">MMTMKNLLTTCFLLLLSAPAWALVPPDYQEPDTSFNAEVEAGLQLNSGNNETKNFNGRTYLTYDSLKTKQEGTVKVYYAADGSESTAEKYELFLQSNYKLDRGYVFGRGEFTWNEFGSYTRVTTISTGYGFDLIKNYKTKLSLEAGPGYRYDQPQASTEEPFPDENRDVILRSAAKYTVKLQEYTSFNADVTAETGLDNNTLTLDMSYKNTFIQDWAFKIGMNIKYTEVVPDDSRNTDTVTTFNLLYTFQ</sequence>
<name>A0ABQ1INR1_9GAMM</name>
<dbReference type="Pfam" id="PF04338">
    <property type="entry name" value="DUF481"/>
    <property type="match status" value="1"/>
</dbReference>
<reference evidence="3" key="1">
    <citation type="journal article" date="2019" name="Int. J. Syst. Evol. Microbiol.">
        <title>The Global Catalogue of Microorganisms (GCM) 10K type strain sequencing project: providing services to taxonomists for standard genome sequencing and annotation.</title>
        <authorList>
            <consortium name="The Broad Institute Genomics Platform"/>
            <consortium name="The Broad Institute Genome Sequencing Center for Infectious Disease"/>
            <person name="Wu L."/>
            <person name="Ma J."/>
        </authorList>
    </citation>
    <scope>NUCLEOTIDE SEQUENCE [LARGE SCALE GENOMIC DNA]</scope>
    <source>
        <strain evidence="3">CGMCC 1.15339</strain>
    </source>
</reference>
<evidence type="ECO:0008006" key="4">
    <source>
        <dbReference type="Google" id="ProtNLM"/>
    </source>
</evidence>
<dbReference type="EMBL" id="BMII01000002">
    <property type="protein sequence ID" value="GGB46841.1"/>
    <property type="molecule type" value="Genomic_DNA"/>
</dbReference>
<comment type="caution">
    <text evidence="2">The sequence shown here is derived from an EMBL/GenBank/DDBJ whole genome shotgun (WGS) entry which is preliminary data.</text>
</comment>
<dbReference type="RefSeq" id="WP_373284853.1">
    <property type="nucleotide sequence ID" value="NZ_BMII01000002.1"/>
</dbReference>
<evidence type="ECO:0000313" key="2">
    <source>
        <dbReference type="EMBL" id="GGB46841.1"/>
    </source>
</evidence>
<evidence type="ECO:0000313" key="3">
    <source>
        <dbReference type="Proteomes" id="UP000617555"/>
    </source>
</evidence>
<gene>
    <name evidence="2" type="ORF">GCM10011607_03840</name>
</gene>
<keyword evidence="1" id="KW-0732">Signal</keyword>
<proteinExistence type="predicted"/>
<dbReference type="InterPro" id="IPR007433">
    <property type="entry name" value="DUF481"/>
</dbReference>